<dbReference type="AlphaFoldDB" id="A0A173MY44"/>
<gene>
    <name evidence="1" type="ORF">YHS_10435</name>
</gene>
<sequence>MHYFKRFKIQPHNPENPVELAMQQASKHKQERGIKNNMTNNPLKPCKPWKSYQQQIQLLESRGMCFEDKKSAEHIISQINYYRLSGYWYPFRQTDNAGQRQDKFIRDTNFQDVLNLYNFDKHLRLLVLQALESIEMSVRTQIAHLMGRTSPIAHLDPKSFDKSFTQYKDKKGKTSYDRWKEKFDQQIERAKKNPAIIHHATNYQAIPIWVAIDHLDFGAVSVLYTGLPNKQRTLIAQSYQVRNADVFASWLRSLNYIRNICAHHSRLWNVNIDVIGKKDHQIKGLNNLDNKRLFFYLIVIDHLLNIISKDTFWRENIKDLLLSFPKPKNNAVKFENMGFIQGFF</sequence>
<accession>A0A173MY44</accession>
<reference evidence="1" key="1">
    <citation type="submission" date="2017-11" db="EMBL/GenBank/DDBJ databases">
        <title>Complete Genome Sequence from Moraxella oslensis YHS isolated from human skin.</title>
        <authorList>
            <person name="Lee K."/>
            <person name="Lim J.Y."/>
            <person name="Hwang I."/>
        </authorList>
    </citation>
    <scope>NUCLEOTIDE SEQUENCE</scope>
    <source>
        <strain evidence="1">YHS</strain>
    </source>
</reference>
<dbReference type="PIRSF" id="PIRSF034934">
    <property type="entry name" value="AbiF_AbiD"/>
    <property type="match status" value="1"/>
</dbReference>
<dbReference type="InterPro" id="IPR011664">
    <property type="entry name" value="Abi_system_AbiD/AbiF-like"/>
</dbReference>
<protein>
    <submittedName>
        <fullName evidence="1">Abortive phage resistance protein</fullName>
    </submittedName>
</protein>
<dbReference type="EMBL" id="CP024176">
    <property type="protein sequence ID" value="ATW70501.1"/>
    <property type="molecule type" value="Genomic_DNA"/>
</dbReference>
<name>A0A173MY44_FAUOS</name>
<proteinExistence type="predicted"/>
<organism evidence="1">
    <name type="scientific">Faucicola osloensis</name>
    <name type="common">Moraxella osloensis</name>
    <dbReference type="NCBI Taxonomy" id="34062"/>
    <lineage>
        <taxon>Bacteria</taxon>
        <taxon>Pseudomonadati</taxon>
        <taxon>Pseudomonadota</taxon>
        <taxon>Gammaproteobacteria</taxon>
        <taxon>Moraxellales</taxon>
        <taxon>Moraxellaceae</taxon>
        <taxon>Faucicola</taxon>
    </lineage>
</organism>
<dbReference type="InterPro" id="IPR017034">
    <property type="entry name" value="Abi_system_AbiD/AbiF"/>
</dbReference>
<dbReference type="Pfam" id="PF07751">
    <property type="entry name" value="Abi_2"/>
    <property type="match status" value="1"/>
</dbReference>
<evidence type="ECO:0000313" key="1">
    <source>
        <dbReference type="EMBL" id="ATW70501.1"/>
    </source>
</evidence>